<evidence type="ECO:0000313" key="3">
    <source>
        <dbReference type="EMBL" id="KRT14166.1"/>
    </source>
</evidence>
<protein>
    <recommendedName>
        <fullName evidence="2">DUF1508 domain-containing protein</fullName>
    </recommendedName>
</protein>
<evidence type="ECO:0000256" key="1">
    <source>
        <dbReference type="SAM" id="MobiDB-lite"/>
    </source>
</evidence>
<gene>
    <name evidence="3" type="ORF">ASU31_20710</name>
</gene>
<dbReference type="EMBL" id="LMZQ01000023">
    <property type="protein sequence ID" value="KRT14166.1"/>
    <property type="molecule type" value="Genomic_DNA"/>
</dbReference>
<dbReference type="Proteomes" id="UP000051950">
    <property type="component" value="Unassembled WGS sequence"/>
</dbReference>
<proteinExistence type="predicted"/>
<evidence type="ECO:0000313" key="4">
    <source>
        <dbReference type="Proteomes" id="UP000051950"/>
    </source>
</evidence>
<organism evidence="3 4">
    <name type="scientific">Pedobacter ginsenosidimutans</name>
    <dbReference type="NCBI Taxonomy" id="687842"/>
    <lineage>
        <taxon>Bacteria</taxon>
        <taxon>Pseudomonadati</taxon>
        <taxon>Bacteroidota</taxon>
        <taxon>Sphingobacteriia</taxon>
        <taxon>Sphingobacteriales</taxon>
        <taxon>Sphingobacteriaceae</taxon>
        <taxon>Pedobacter</taxon>
    </lineage>
</organism>
<feature type="domain" description="DUF1508" evidence="2">
    <location>
        <begin position="10"/>
        <end position="54"/>
    </location>
</feature>
<dbReference type="SUPFAM" id="SSF160113">
    <property type="entry name" value="YegP-like"/>
    <property type="match status" value="2"/>
</dbReference>
<keyword evidence="4" id="KW-1185">Reference proteome</keyword>
<dbReference type="InterPro" id="IPR010879">
    <property type="entry name" value="DUF1508"/>
</dbReference>
<dbReference type="Pfam" id="PF07411">
    <property type="entry name" value="DUF1508"/>
    <property type="match status" value="2"/>
</dbReference>
<dbReference type="InterPro" id="IPR051141">
    <property type="entry name" value="UPF0339_domain"/>
</dbReference>
<feature type="domain" description="DUF1508" evidence="2">
    <location>
        <begin position="61"/>
        <end position="107"/>
    </location>
</feature>
<sequence>MGKFVITKRSNGEFQFNLKASNGQTILTSEGYSAKSSCENGIESVKKNAQDDSKFEKKTSSNGKYHFSLKATNGQIIGSSEMYESTAARDNGIESVQKNAPDASTDDQS</sequence>
<dbReference type="OrthoDB" id="9802792at2"/>
<name>A0A0T5VJY4_9SPHI</name>
<dbReference type="PANTHER" id="PTHR40606">
    <property type="match status" value="1"/>
</dbReference>
<dbReference type="InterPro" id="IPR036913">
    <property type="entry name" value="YegP-like_sf"/>
</dbReference>
<accession>A0A0T5VJY4</accession>
<dbReference type="RefSeq" id="WP_057934172.1">
    <property type="nucleotide sequence ID" value="NZ_LMZQ01000023.1"/>
</dbReference>
<comment type="caution">
    <text evidence="3">The sequence shown here is derived from an EMBL/GenBank/DDBJ whole genome shotgun (WGS) entry which is preliminary data.</text>
</comment>
<dbReference type="STRING" id="687842.ASU31_20710"/>
<reference evidence="3 4" key="1">
    <citation type="submission" date="2015-11" db="EMBL/GenBank/DDBJ databases">
        <title>Sequence of Pedobacter ginsenosidimutans.</title>
        <authorList>
            <person name="Carson E."/>
            <person name="Keyser V."/>
            <person name="Newman J."/>
            <person name="Miller J."/>
        </authorList>
    </citation>
    <scope>NUCLEOTIDE SEQUENCE [LARGE SCALE GENOMIC DNA]</scope>
    <source>
        <strain evidence="3 4">KACC 14530</strain>
    </source>
</reference>
<feature type="region of interest" description="Disordered" evidence="1">
    <location>
        <begin position="81"/>
        <end position="109"/>
    </location>
</feature>
<dbReference type="PANTHER" id="PTHR40606:SF1">
    <property type="entry name" value="UPF0339 PROTEIN YEGP"/>
    <property type="match status" value="1"/>
</dbReference>
<evidence type="ECO:0000259" key="2">
    <source>
        <dbReference type="Pfam" id="PF07411"/>
    </source>
</evidence>
<dbReference type="AlphaFoldDB" id="A0A0T5VJY4"/>
<dbReference type="Gene3D" id="2.30.29.80">
    <property type="match status" value="1"/>
</dbReference>